<name>A0A7K4BZX5_9ARCH</name>
<proteinExistence type="predicted"/>
<dbReference type="AlphaFoldDB" id="A0A7K4BZX5"/>
<dbReference type="InterPro" id="IPR020568">
    <property type="entry name" value="Ribosomal_Su5_D2-typ_SF"/>
</dbReference>
<dbReference type="Gene3D" id="3.30.230.70">
    <property type="entry name" value="GHMP Kinase, N-terminal domain"/>
    <property type="match status" value="1"/>
</dbReference>
<sequence length="267" mass="29394">MRSTVLEYDISKVIELARVGKRVDGRALDEMRDFTITLNKFENAEGSAIVQLGETQVISGIKMLVDKPYPDNPNEGAISVGAELLPLAHGDYEYGPPSMDEIEVARVVDRGLRESKAIDFTKLCIKEGEAAFVAFFDFYAVNSDGNLFDAGSIAGIASFLNAKIPKLDEENRIVKQEYAGKIELKRIPLLTTFVKVGGRILVDPTYIEEKAAEARFSVATTDDGFMSAMQKGVGGSFTLEEVNYMIDTGFKVANETRKKLLKMVGKK</sequence>
<evidence type="ECO:0000313" key="6">
    <source>
        <dbReference type="EMBL" id="NMA44767.1"/>
    </source>
</evidence>
<evidence type="ECO:0000256" key="1">
    <source>
        <dbReference type="ARBA" id="ARBA00004496"/>
    </source>
</evidence>
<organism evidence="6 7">
    <name type="scientific">Candidatus Iainarchaeum sp</name>
    <dbReference type="NCBI Taxonomy" id="3101447"/>
    <lineage>
        <taxon>Archaea</taxon>
        <taxon>Candidatus Iainarchaeota</taxon>
        <taxon>Candidatus Iainarchaeia</taxon>
        <taxon>Candidatus Iainarchaeales</taxon>
        <taxon>Candidatus Iainarchaeaceae</taxon>
        <taxon>Candidatus Iainarchaeum</taxon>
    </lineage>
</organism>
<dbReference type="InterPro" id="IPR036345">
    <property type="entry name" value="ExoRNase_PH_dom2_sf"/>
</dbReference>
<comment type="subcellular location">
    <subcellularLocation>
        <location evidence="1">Cytoplasm</location>
    </subcellularLocation>
</comment>
<dbReference type="PANTHER" id="PTHR11097:SF8">
    <property type="entry name" value="EXOSOME COMPLEX COMPONENT RRP42"/>
    <property type="match status" value="1"/>
</dbReference>
<dbReference type="InterPro" id="IPR015847">
    <property type="entry name" value="ExoRNase_PH_dom2"/>
</dbReference>
<dbReference type="Pfam" id="PF01138">
    <property type="entry name" value="RNase_PH"/>
    <property type="match status" value="1"/>
</dbReference>
<dbReference type="SUPFAM" id="SSF55666">
    <property type="entry name" value="Ribonuclease PH domain 2-like"/>
    <property type="match status" value="1"/>
</dbReference>
<accession>A0A7K4BZX5</accession>
<keyword evidence="3" id="KW-0271">Exosome</keyword>
<protein>
    <submittedName>
        <fullName evidence="6">Exosome complex protein Rrp42</fullName>
    </submittedName>
</protein>
<evidence type="ECO:0000259" key="4">
    <source>
        <dbReference type="Pfam" id="PF01138"/>
    </source>
</evidence>
<dbReference type="SUPFAM" id="SSF54211">
    <property type="entry name" value="Ribosomal protein S5 domain 2-like"/>
    <property type="match status" value="1"/>
</dbReference>
<gene>
    <name evidence="6" type="ORF">GX950_03090</name>
</gene>
<dbReference type="GO" id="GO:0035925">
    <property type="term" value="F:mRNA 3'-UTR AU-rich region binding"/>
    <property type="evidence" value="ECO:0007669"/>
    <property type="project" value="TreeGrafter"/>
</dbReference>
<reference evidence="6 7" key="1">
    <citation type="journal article" date="2020" name="Biotechnol. Biofuels">
        <title>New insights from the biogas microbiome by comprehensive genome-resolved metagenomics of nearly 1600 species originating from multiple anaerobic digesters.</title>
        <authorList>
            <person name="Campanaro S."/>
            <person name="Treu L."/>
            <person name="Rodriguez-R L.M."/>
            <person name="Kovalovszki A."/>
            <person name="Ziels R.M."/>
            <person name="Maus I."/>
            <person name="Zhu X."/>
            <person name="Kougias P.G."/>
            <person name="Basile A."/>
            <person name="Luo G."/>
            <person name="Schluter A."/>
            <person name="Konstantinidis K.T."/>
            <person name="Angelidaki I."/>
        </authorList>
    </citation>
    <scope>NUCLEOTIDE SEQUENCE [LARGE SCALE GENOMIC DNA]</scope>
    <source>
        <strain evidence="6">AS22ysBPME_79</strain>
    </source>
</reference>
<dbReference type="InterPro" id="IPR001247">
    <property type="entry name" value="ExoRNase_PH_dom1"/>
</dbReference>
<evidence type="ECO:0000256" key="3">
    <source>
        <dbReference type="ARBA" id="ARBA00022835"/>
    </source>
</evidence>
<dbReference type="EMBL" id="JAAZKV010000023">
    <property type="protein sequence ID" value="NMA44767.1"/>
    <property type="molecule type" value="Genomic_DNA"/>
</dbReference>
<dbReference type="GO" id="GO:0000177">
    <property type="term" value="C:cytoplasmic exosome (RNase complex)"/>
    <property type="evidence" value="ECO:0007669"/>
    <property type="project" value="TreeGrafter"/>
</dbReference>
<dbReference type="GO" id="GO:0016075">
    <property type="term" value="P:rRNA catabolic process"/>
    <property type="evidence" value="ECO:0007669"/>
    <property type="project" value="TreeGrafter"/>
</dbReference>
<evidence type="ECO:0000313" key="7">
    <source>
        <dbReference type="Proteomes" id="UP000526302"/>
    </source>
</evidence>
<dbReference type="InterPro" id="IPR027408">
    <property type="entry name" value="PNPase/RNase_PH_dom_sf"/>
</dbReference>
<dbReference type="InterPro" id="IPR050590">
    <property type="entry name" value="Exosome_comp_Rrp42_subfam"/>
</dbReference>
<dbReference type="Pfam" id="PF03725">
    <property type="entry name" value="RNase_PH_C"/>
    <property type="match status" value="1"/>
</dbReference>
<feature type="domain" description="Exoribonuclease phosphorolytic" evidence="5">
    <location>
        <begin position="187"/>
        <end position="251"/>
    </location>
</feature>
<evidence type="ECO:0000259" key="5">
    <source>
        <dbReference type="Pfam" id="PF03725"/>
    </source>
</evidence>
<dbReference type="Proteomes" id="UP000526302">
    <property type="component" value="Unassembled WGS sequence"/>
</dbReference>
<comment type="caution">
    <text evidence="6">The sequence shown here is derived from an EMBL/GenBank/DDBJ whole genome shotgun (WGS) entry which is preliminary data.</text>
</comment>
<evidence type="ECO:0000256" key="2">
    <source>
        <dbReference type="ARBA" id="ARBA00022490"/>
    </source>
</evidence>
<dbReference type="PANTHER" id="PTHR11097">
    <property type="entry name" value="EXOSOME COMPLEX EXONUCLEASE RIBOSOMAL RNA PROCESSING PROTEIN"/>
    <property type="match status" value="1"/>
</dbReference>
<feature type="domain" description="Exoribonuclease phosphorolytic" evidence="4">
    <location>
        <begin position="30"/>
        <end position="165"/>
    </location>
</feature>
<keyword evidence="2" id="KW-0963">Cytoplasm</keyword>